<feature type="transmembrane region" description="Helical" evidence="8">
    <location>
        <begin position="124"/>
        <end position="152"/>
    </location>
</feature>
<evidence type="ECO:0000313" key="11">
    <source>
        <dbReference type="Proteomes" id="UP000003250"/>
    </source>
</evidence>
<dbReference type="GO" id="GO:1902600">
    <property type="term" value="P:proton transmembrane transport"/>
    <property type="evidence" value="ECO:0007669"/>
    <property type="project" value="InterPro"/>
</dbReference>
<keyword evidence="11" id="KW-1185">Reference proteome</keyword>
<dbReference type="GO" id="GO:0005886">
    <property type="term" value="C:plasma membrane"/>
    <property type="evidence" value="ECO:0007669"/>
    <property type="project" value="UniProtKB-SubCell"/>
</dbReference>
<dbReference type="PANTHER" id="PTHR32507:SF8">
    <property type="entry name" value="CNH1P"/>
    <property type="match status" value="1"/>
</dbReference>
<evidence type="ECO:0000256" key="5">
    <source>
        <dbReference type="ARBA" id="ARBA00022989"/>
    </source>
</evidence>
<accession>H0I1M7</accession>
<gene>
    <name evidence="10" type="ORF">MAXJ12_31824</name>
</gene>
<feature type="transmembrane region" description="Helical" evidence="8">
    <location>
        <begin position="24"/>
        <end position="45"/>
    </location>
</feature>
<sequence>MPYRAELTTEASAAAEDLRELDSYFLLLAVFGVVVLLTAWLPLVLKELPLSLPMVCIGIGALLVLSPFSPIGGVNPLENRYLTERLTEFVVIVSLMGAGLKLDRPVSWRAWGSTWRLLGIAMPLTIAGIALLGWAFLGLGLAAALLLGAALAPTDPVLASDVQVGPPQSGKEDEVRFALTSEAGLNDGAAFPFVYLAIAVALSQASGGQPFLADWLLIDVLWKIIAGVAVGWIGGKAMGFLVFRLPNRTGLSETRDGFAALGITCLAYGTTELANGYGFLAVFVSAVALRSVERRHRYHENLHTFAEQIERLVMMILLVCFGAAIAEGTIFGALSWPVIAATALVLFVVRPLSGWISLAGYRASTSEKAAIAFFGIRGLGSFYYVAYALGQAEFEGTPVVWVTVCSVVLVSIVIHGVLVTPVMRHLDYDRSAQPVAQQEPPL</sequence>
<evidence type="ECO:0000256" key="7">
    <source>
        <dbReference type="ARBA" id="ARBA00023136"/>
    </source>
</evidence>
<dbReference type="Proteomes" id="UP000003250">
    <property type="component" value="Unassembled WGS sequence"/>
</dbReference>
<keyword evidence="6" id="KW-0406">Ion transport</keyword>
<feature type="transmembrane region" description="Helical" evidence="8">
    <location>
        <begin position="312"/>
        <end position="332"/>
    </location>
</feature>
<proteinExistence type="predicted"/>
<dbReference type="Pfam" id="PF00999">
    <property type="entry name" value="Na_H_Exchanger"/>
    <property type="match status" value="1"/>
</dbReference>
<dbReference type="PATRIC" id="fig|1107882.3.peg.6159"/>
<keyword evidence="3" id="KW-0050">Antiport</keyword>
<evidence type="ECO:0000256" key="1">
    <source>
        <dbReference type="ARBA" id="ARBA00004651"/>
    </source>
</evidence>
<dbReference type="GO" id="GO:0015297">
    <property type="term" value="F:antiporter activity"/>
    <property type="evidence" value="ECO:0007669"/>
    <property type="project" value="UniProtKB-KW"/>
</dbReference>
<feature type="transmembrane region" description="Helical" evidence="8">
    <location>
        <begin position="399"/>
        <end position="420"/>
    </location>
</feature>
<dbReference type="InterPro" id="IPR006153">
    <property type="entry name" value="Cation/H_exchanger_TM"/>
</dbReference>
<evidence type="ECO:0000256" key="8">
    <source>
        <dbReference type="SAM" id="Phobius"/>
    </source>
</evidence>
<dbReference type="PANTHER" id="PTHR32507">
    <property type="entry name" value="NA(+)/H(+) ANTIPORTER 1"/>
    <property type="match status" value="1"/>
</dbReference>
<protein>
    <submittedName>
        <fullName evidence="10">Sodium/hydrogen exchanger</fullName>
    </submittedName>
</protein>
<reference evidence="10 11" key="1">
    <citation type="journal article" date="2012" name="J. Bacteriol.">
        <title>Draft Genome Sequence of Mesorhizobium alhagi CCNWXJ12-2T, a Novel Salt-Resistant Species Isolated from the Desert of Northwestern China.</title>
        <authorList>
            <person name="Zhou M."/>
            <person name="Chen W."/>
            <person name="Chen H."/>
            <person name="Wei G."/>
        </authorList>
    </citation>
    <scope>NUCLEOTIDE SEQUENCE [LARGE SCALE GENOMIC DNA]</scope>
    <source>
        <strain evidence="10 11">CCNWXJ12-2</strain>
    </source>
</reference>
<dbReference type="EMBL" id="AHAM01000286">
    <property type="protein sequence ID" value="EHK53091.1"/>
    <property type="molecule type" value="Genomic_DNA"/>
</dbReference>
<feature type="transmembrane region" description="Helical" evidence="8">
    <location>
        <begin position="338"/>
        <end position="358"/>
    </location>
</feature>
<keyword evidence="7 8" id="KW-0472">Membrane</keyword>
<feature type="transmembrane region" description="Helical" evidence="8">
    <location>
        <begin position="189"/>
        <end position="208"/>
    </location>
</feature>
<evidence type="ECO:0000259" key="9">
    <source>
        <dbReference type="Pfam" id="PF00999"/>
    </source>
</evidence>
<keyword evidence="2" id="KW-0813">Transport</keyword>
<keyword evidence="5 8" id="KW-1133">Transmembrane helix</keyword>
<name>H0I1M7_9HYPH</name>
<feature type="transmembrane region" description="Helical" evidence="8">
    <location>
        <begin position="276"/>
        <end position="292"/>
    </location>
</feature>
<organism evidence="10 11">
    <name type="scientific">Mesorhizobium alhagi CCNWXJ12-2</name>
    <dbReference type="NCBI Taxonomy" id="1107882"/>
    <lineage>
        <taxon>Bacteria</taxon>
        <taxon>Pseudomonadati</taxon>
        <taxon>Pseudomonadota</taxon>
        <taxon>Alphaproteobacteria</taxon>
        <taxon>Hyphomicrobiales</taxon>
        <taxon>Phyllobacteriaceae</taxon>
        <taxon>Allomesorhizobium</taxon>
    </lineage>
</organism>
<evidence type="ECO:0000256" key="6">
    <source>
        <dbReference type="ARBA" id="ARBA00023065"/>
    </source>
</evidence>
<evidence type="ECO:0000256" key="4">
    <source>
        <dbReference type="ARBA" id="ARBA00022692"/>
    </source>
</evidence>
<feature type="transmembrane region" description="Helical" evidence="8">
    <location>
        <begin position="220"/>
        <end position="243"/>
    </location>
</feature>
<comment type="subcellular location">
    <subcellularLocation>
        <location evidence="1">Cell membrane</location>
        <topology evidence="1">Multi-pass membrane protein</topology>
    </subcellularLocation>
</comment>
<feature type="domain" description="Cation/H+ exchanger transmembrane" evidence="9">
    <location>
        <begin position="35"/>
        <end position="424"/>
    </location>
</feature>
<evidence type="ECO:0000313" key="10">
    <source>
        <dbReference type="EMBL" id="EHK53091.1"/>
    </source>
</evidence>
<keyword evidence="4 8" id="KW-0812">Transmembrane</keyword>
<feature type="transmembrane region" description="Helical" evidence="8">
    <location>
        <begin position="52"/>
        <end position="74"/>
    </location>
</feature>
<evidence type="ECO:0000256" key="3">
    <source>
        <dbReference type="ARBA" id="ARBA00022449"/>
    </source>
</evidence>
<feature type="transmembrane region" description="Helical" evidence="8">
    <location>
        <begin position="370"/>
        <end position="387"/>
    </location>
</feature>
<evidence type="ECO:0000256" key="2">
    <source>
        <dbReference type="ARBA" id="ARBA00022448"/>
    </source>
</evidence>
<dbReference type="AlphaFoldDB" id="H0I1M7"/>